<sequence>MDTKVIYVERDKHYQEFNELFEEYASDLDDEIRSKVVGQLFELPYFHGFICFVDNQPAACAVCYESFSTYRFMKILNVHDFMVSERYRGRGLGKILLNGIEQYGNTNEYLKITLEVNNNNTVAKKLYQSCGFQDYQVEQKDSNHWQKFLV</sequence>
<accession>A0A1G8GBM3</accession>
<organism evidence="4 5">
    <name type="scientific">Vibrio xiamenensis</name>
    <dbReference type="NCBI Taxonomy" id="861298"/>
    <lineage>
        <taxon>Bacteria</taxon>
        <taxon>Pseudomonadati</taxon>
        <taxon>Pseudomonadota</taxon>
        <taxon>Gammaproteobacteria</taxon>
        <taxon>Vibrionales</taxon>
        <taxon>Vibrionaceae</taxon>
        <taxon>Vibrio</taxon>
    </lineage>
</organism>
<evidence type="ECO:0000313" key="4">
    <source>
        <dbReference type="EMBL" id="SDH91777.1"/>
    </source>
</evidence>
<reference evidence="4 5" key="1">
    <citation type="submission" date="2016-10" db="EMBL/GenBank/DDBJ databases">
        <authorList>
            <person name="de Groot N.N."/>
        </authorList>
    </citation>
    <scope>NUCLEOTIDE SEQUENCE [LARGE SCALE GENOMIC DNA]</scope>
    <source>
        <strain evidence="4 5">CGMCC 1.10228</strain>
    </source>
</reference>
<evidence type="ECO:0000259" key="3">
    <source>
        <dbReference type="PROSITE" id="PS51186"/>
    </source>
</evidence>
<keyword evidence="2" id="KW-0012">Acyltransferase</keyword>
<keyword evidence="5" id="KW-1185">Reference proteome</keyword>
<evidence type="ECO:0000313" key="5">
    <source>
        <dbReference type="Proteomes" id="UP000198854"/>
    </source>
</evidence>
<dbReference type="GO" id="GO:0016747">
    <property type="term" value="F:acyltransferase activity, transferring groups other than amino-acyl groups"/>
    <property type="evidence" value="ECO:0007669"/>
    <property type="project" value="InterPro"/>
</dbReference>
<protein>
    <submittedName>
        <fullName evidence="4">Acetyltransferase (GNAT) family protein</fullName>
    </submittedName>
</protein>
<keyword evidence="1 4" id="KW-0808">Transferase</keyword>
<dbReference type="Gene3D" id="3.40.630.30">
    <property type="match status" value="1"/>
</dbReference>
<dbReference type="CDD" id="cd04301">
    <property type="entry name" value="NAT_SF"/>
    <property type="match status" value="1"/>
</dbReference>
<proteinExistence type="predicted"/>
<name>A0A1G8GBM3_9VIBR</name>
<dbReference type="RefSeq" id="WP_245696763.1">
    <property type="nucleotide sequence ID" value="NZ_FNDD01000035.1"/>
</dbReference>
<dbReference type="SUPFAM" id="SSF55729">
    <property type="entry name" value="Acyl-CoA N-acyltransferases (Nat)"/>
    <property type="match status" value="1"/>
</dbReference>
<dbReference type="InterPro" id="IPR016181">
    <property type="entry name" value="Acyl_CoA_acyltransferase"/>
</dbReference>
<evidence type="ECO:0000256" key="2">
    <source>
        <dbReference type="ARBA" id="ARBA00023315"/>
    </source>
</evidence>
<dbReference type="PROSITE" id="PS51186">
    <property type="entry name" value="GNAT"/>
    <property type="match status" value="1"/>
</dbReference>
<dbReference type="STRING" id="861298.SAMN04488136_13594"/>
<dbReference type="InterPro" id="IPR050680">
    <property type="entry name" value="YpeA/RimI_acetyltransf"/>
</dbReference>
<gene>
    <name evidence="4" type="ORF">SAMN04488136_13594</name>
</gene>
<feature type="domain" description="N-acetyltransferase" evidence="3">
    <location>
        <begin position="5"/>
        <end position="150"/>
    </location>
</feature>
<dbReference type="PANTHER" id="PTHR43420">
    <property type="entry name" value="ACETYLTRANSFERASE"/>
    <property type="match status" value="1"/>
</dbReference>
<dbReference type="Pfam" id="PF00583">
    <property type="entry name" value="Acetyltransf_1"/>
    <property type="match status" value="1"/>
</dbReference>
<dbReference type="Proteomes" id="UP000198854">
    <property type="component" value="Unassembled WGS sequence"/>
</dbReference>
<dbReference type="EMBL" id="FNDD01000035">
    <property type="protein sequence ID" value="SDH91777.1"/>
    <property type="molecule type" value="Genomic_DNA"/>
</dbReference>
<dbReference type="InterPro" id="IPR000182">
    <property type="entry name" value="GNAT_dom"/>
</dbReference>
<dbReference type="AlphaFoldDB" id="A0A1G8GBM3"/>
<evidence type="ECO:0000256" key="1">
    <source>
        <dbReference type="ARBA" id="ARBA00022679"/>
    </source>
</evidence>